<evidence type="ECO:0000256" key="4">
    <source>
        <dbReference type="ARBA" id="ARBA00023027"/>
    </source>
</evidence>
<accession>A0ABV0YEI7</accession>
<feature type="region of interest" description="Disordered" evidence="6">
    <location>
        <begin position="54"/>
        <end position="74"/>
    </location>
</feature>
<reference evidence="7 8" key="1">
    <citation type="submission" date="2021-06" db="EMBL/GenBank/DDBJ databases">
        <authorList>
            <person name="Palmer J.M."/>
        </authorList>
    </citation>
    <scope>NUCLEOTIDE SEQUENCE [LARGE SCALE GENOMIC DNA]</scope>
    <source>
        <strain evidence="7 8">AS_MEX2019</strain>
        <tissue evidence="7">Muscle</tissue>
    </source>
</reference>
<evidence type="ECO:0000313" key="8">
    <source>
        <dbReference type="Proteomes" id="UP001469553"/>
    </source>
</evidence>
<comment type="subcellular location">
    <subcellularLocation>
        <location evidence="1">Nucleus</location>
    </subcellularLocation>
</comment>
<evidence type="ECO:0000256" key="1">
    <source>
        <dbReference type="ARBA" id="ARBA00004123"/>
    </source>
</evidence>
<keyword evidence="4" id="KW-0520">NAD</keyword>
<dbReference type="Gene3D" id="3.90.228.10">
    <property type="match status" value="1"/>
</dbReference>
<keyword evidence="3" id="KW-0808">Transferase</keyword>
<comment type="caution">
    <text evidence="7">The sequence shown here is derived from an EMBL/GenBank/DDBJ whole genome shotgun (WGS) entry which is preliminary data.</text>
</comment>
<evidence type="ECO:0000256" key="2">
    <source>
        <dbReference type="ARBA" id="ARBA00022676"/>
    </source>
</evidence>
<keyword evidence="2" id="KW-0328">Glycosyltransferase</keyword>
<dbReference type="SUPFAM" id="SSF56399">
    <property type="entry name" value="ADP-ribosylation"/>
    <property type="match status" value="1"/>
</dbReference>
<keyword evidence="8" id="KW-1185">Reference proteome</keyword>
<dbReference type="PANTHER" id="PTHR14453">
    <property type="entry name" value="PARP/ZINC FINGER CCCH TYPE DOMAIN CONTAINING PROTEIN"/>
    <property type="match status" value="1"/>
</dbReference>
<evidence type="ECO:0000256" key="5">
    <source>
        <dbReference type="ARBA" id="ARBA00023242"/>
    </source>
</evidence>
<gene>
    <name evidence="7" type="ORF">AMECASPLE_020389</name>
</gene>
<evidence type="ECO:0000256" key="6">
    <source>
        <dbReference type="SAM" id="MobiDB-lite"/>
    </source>
</evidence>
<evidence type="ECO:0000256" key="3">
    <source>
        <dbReference type="ARBA" id="ARBA00022679"/>
    </source>
</evidence>
<name>A0ABV0YEI7_9TELE</name>
<dbReference type="Proteomes" id="UP001469553">
    <property type="component" value="Unassembled WGS sequence"/>
</dbReference>
<dbReference type="InterPro" id="IPR052056">
    <property type="entry name" value="Mono-ARTD/PARP"/>
</dbReference>
<proteinExistence type="predicted"/>
<keyword evidence="5" id="KW-0539">Nucleus</keyword>
<dbReference type="EMBL" id="JAHRIP010029911">
    <property type="protein sequence ID" value="MEQ2292178.1"/>
    <property type="molecule type" value="Genomic_DNA"/>
</dbReference>
<evidence type="ECO:0000313" key="7">
    <source>
        <dbReference type="EMBL" id="MEQ2292178.1"/>
    </source>
</evidence>
<organism evidence="7 8">
    <name type="scientific">Ameca splendens</name>
    <dbReference type="NCBI Taxonomy" id="208324"/>
    <lineage>
        <taxon>Eukaryota</taxon>
        <taxon>Metazoa</taxon>
        <taxon>Chordata</taxon>
        <taxon>Craniata</taxon>
        <taxon>Vertebrata</taxon>
        <taxon>Euteleostomi</taxon>
        <taxon>Actinopterygii</taxon>
        <taxon>Neopterygii</taxon>
        <taxon>Teleostei</taxon>
        <taxon>Neoteleostei</taxon>
        <taxon>Acanthomorphata</taxon>
        <taxon>Ovalentaria</taxon>
        <taxon>Atherinomorphae</taxon>
        <taxon>Cyprinodontiformes</taxon>
        <taxon>Goodeidae</taxon>
        <taxon>Ameca</taxon>
    </lineage>
</organism>
<sequence length="109" mass="12059">MTTWQWPSISCSDPKYGEGMYFTRTIKAALELWREKSEEYLYFVEAEVLTGNSAPGKPGLNMPPPVGKDPNVTHDSVDGGSDISVIFSGYQALPKFIIICKKDSSVSHI</sequence>
<protein>
    <submittedName>
        <fullName evidence="7">Uncharacterized protein</fullName>
    </submittedName>
</protein>
<dbReference type="PANTHER" id="PTHR14453:SF70">
    <property type="entry name" value="PROTEIN MONO-ADP-RIBOSYLTRANSFERASE PARP9"/>
    <property type="match status" value="1"/>
</dbReference>